<feature type="domain" description="C2H2-type" evidence="6">
    <location>
        <begin position="113"/>
        <end position="133"/>
    </location>
</feature>
<keyword evidence="8" id="KW-1185">Reference proteome</keyword>
<evidence type="ECO:0000259" key="6">
    <source>
        <dbReference type="PROSITE" id="PS00028"/>
    </source>
</evidence>
<keyword evidence="4" id="KW-0862">Zinc</keyword>
<name>A0A7L2Q2V0_9PASS</name>
<comment type="subcellular location">
    <subcellularLocation>
        <location evidence="1">Nucleus</location>
    </subcellularLocation>
</comment>
<evidence type="ECO:0000313" key="8">
    <source>
        <dbReference type="Proteomes" id="UP000574191"/>
    </source>
</evidence>
<feature type="non-terminal residue" evidence="7">
    <location>
        <position position="1"/>
    </location>
</feature>
<dbReference type="PROSITE" id="PS00028">
    <property type="entry name" value="ZINC_FINGER_C2H2_1"/>
    <property type="match status" value="1"/>
</dbReference>
<organism evidence="7 8">
    <name type="scientific">Hypocryptadius cinnamomeus</name>
    <dbReference type="NCBI Taxonomy" id="589841"/>
    <lineage>
        <taxon>Eukaryota</taxon>
        <taxon>Metazoa</taxon>
        <taxon>Chordata</taxon>
        <taxon>Craniata</taxon>
        <taxon>Vertebrata</taxon>
        <taxon>Euteleostomi</taxon>
        <taxon>Archelosauria</taxon>
        <taxon>Archosauria</taxon>
        <taxon>Dinosauria</taxon>
        <taxon>Saurischia</taxon>
        <taxon>Theropoda</taxon>
        <taxon>Coelurosauria</taxon>
        <taxon>Aves</taxon>
        <taxon>Neognathae</taxon>
        <taxon>Neoaves</taxon>
        <taxon>Telluraves</taxon>
        <taxon>Australaves</taxon>
        <taxon>Passeriformes</taxon>
        <taxon>Sylvioidea</taxon>
        <taxon>Zosteropidae</taxon>
        <taxon>Hypocryptadius</taxon>
    </lineage>
</organism>
<proteinExistence type="predicted"/>
<comment type="caution">
    <text evidence="7">The sequence shown here is derived from an EMBL/GenBank/DDBJ whole genome shotgun (WGS) entry which is preliminary data.</text>
</comment>
<evidence type="ECO:0000256" key="1">
    <source>
        <dbReference type="ARBA" id="ARBA00004123"/>
    </source>
</evidence>
<sequence length="157" mass="17746">AVTVPRAALELKRTFRATLRATDPAVASEEQRHQLRMAVPVVVLEEMSAHPRAAKRPRGKPLKRKLLPPREFLLEEPLPLDVLLLDAPLEGPLELEELLDSEATMLKNEERKCPYCPDRFHNGIGLANHVRGHLNRVGVSYNVRHFISAEEVKAIEQ</sequence>
<keyword evidence="2" id="KW-0479">Metal-binding</keyword>
<evidence type="ECO:0000256" key="5">
    <source>
        <dbReference type="ARBA" id="ARBA00023242"/>
    </source>
</evidence>
<dbReference type="GO" id="GO:0000978">
    <property type="term" value="F:RNA polymerase II cis-regulatory region sequence-specific DNA binding"/>
    <property type="evidence" value="ECO:0007669"/>
    <property type="project" value="TreeGrafter"/>
</dbReference>
<evidence type="ECO:0000256" key="2">
    <source>
        <dbReference type="ARBA" id="ARBA00022723"/>
    </source>
</evidence>
<dbReference type="PANTHER" id="PTHR24396:SF22">
    <property type="entry name" value="PROTEIN WIZ"/>
    <property type="match status" value="1"/>
</dbReference>
<feature type="non-terminal residue" evidence="7">
    <location>
        <position position="157"/>
    </location>
</feature>
<dbReference type="InterPro" id="IPR051643">
    <property type="entry name" value="Transcr_Reg_ZincFinger"/>
</dbReference>
<reference evidence="7 8" key="1">
    <citation type="submission" date="2019-09" db="EMBL/GenBank/DDBJ databases">
        <title>Bird 10,000 Genomes (B10K) Project - Family phase.</title>
        <authorList>
            <person name="Zhang G."/>
        </authorList>
    </citation>
    <scope>NUCLEOTIDE SEQUENCE [LARGE SCALE GENOMIC DNA]</scope>
    <source>
        <strain evidence="7">B10K-DU-002-83</strain>
    </source>
</reference>
<keyword evidence="3" id="KW-0863">Zinc-finger</keyword>
<evidence type="ECO:0000313" key="7">
    <source>
        <dbReference type="EMBL" id="NXR91170.1"/>
    </source>
</evidence>
<dbReference type="AlphaFoldDB" id="A0A7L2Q2V0"/>
<dbReference type="GO" id="GO:0005634">
    <property type="term" value="C:nucleus"/>
    <property type="evidence" value="ECO:0007669"/>
    <property type="project" value="UniProtKB-SubCell"/>
</dbReference>
<dbReference type="InterPro" id="IPR013087">
    <property type="entry name" value="Znf_C2H2_type"/>
</dbReference>
<dbReference type="PANTHER" id="PTHR24396">
    <property type="entry name" value="ZINC FINGER PROTEIN"/>
    <property type="match status" value="1"/>
</dbReference>
<dbReference type="EMBL" id="VYZP01042857">
    <property type="protein sequence ID" value="NXR91170.1"/>
    <property type="molecule type" value="Genomic_DNA"/>
</dbReference>
<accession>A0A7L2Q2V0</accession>
<gene>
    <name evidence="7" type="primary">Wiz</name>
    <name evidence="7" type="ORF">HYPCIN_R11155</name>
</gene>
<dbReference type="Proteomes" id="UP000574191">
    <property type="component" value="Unassembled WGS sequence"/>
</dbReference>
<keyword evidence="5" id="KW-0539">Nucleus</keyword>
<dbReference type="GO" id="GO:0008270">
    <property type="term" value="F:zinc ion binding"/>
    <property type="evidence" value="ECO:0007669"/>
    <property type="project" value="UniProtKB-KW"/>
</dbReference>
<evidence type="ECO:0000256" key="4">
    <source>
        <dbReference type="ARBA" id="ARBA00022833"/>
    </source>
</evidence>
<dbReference type="OrthoDB" id="8963894at2759"/>
<evidence type="ECO:0000256" key="3">
    <source>
        <dbReference type="ARBA" id="ARBA00022771"/>
    </source>
</evidence>
<protein>
    <submittedName>
        <fullName evidence="7">WIZ protein</fullName>
    </submittedName>
</protein>
<dbReference type="GO" id="GO:0000981">
    <property type="term" value="F:DNA-binding transcription factor activity, RNA polymerase II-specific"/>
    <property type="evidence" value="ECO:0007669"/>
    <property type="project" value="TreeGrafter"/>
</dbReference>